<dbReference type="AlphaFoldDB" id="A0A3A1QQ35"/>
<dbReference type="InterPro" id="IPR000868">
    <property type="entry name" value="Isochorismatase-like_dom"/>
</dbReference>
<accession>A0A3A1QQ35</accession>
<dbReference type="Gene3D" id="3.40.50.850">
    <property type="entry name" value="Isochorismatase-like"/>
    <property type="match status" value="1"/>
</dbReference>
<evidence type="ECO:0000313" key="4">
    <source>
        <dbReference type="EMBL" id="RIW28949.1"/>
    </source>
</evidence>
<dbReference type="OrthoDB" id="257098at2"/>
<keyword evidence="2 4" id="KW-0378">Hydrolase</keyword>
<evidence type="ECO:0000256" key="2">
    <source>
        <dbReference type="ARBA" id="ARBA00022801"/>
    </source>
</evidence>
<evidence type="ECO:0000256" key="1">
    <source>
        <dbReference type="ARBA" id="ARBA00006336"/>
    </source>
</evidence>
<reference evidence="4 5" key="1">
    <citation type="submission" date="2018-09" db="EMBL/GenBank/DDBJ databases">
        <title>Bacillus saliacetes sp. nov., isolated from Thai shrimp paste (Ka-pi).</title>
        <authorList>
            <person name="Daroonpunt R."/>
            <person name="Tanasupawat S."/>
            <person name="Yiamsombut S."/>
        </authorList>
    </citation>
    <scope>NUCLEOTIDE SEQUENCE [LARGE SCALE GENOMIC DNA]</scope>
    <source>
        <strain evidence="4 5">SKP7-4</strain>
    </source>
</reference>
<sequence length="185" mass="20678">MKMALLIIDVQNAFNDPSWGHRNNLQAEENIKALLDQWRSQGDEVIFIQHISENPHSLFYHSGAGSKIKDIVKPQENEKIIKKQVNSAFIGTDLEKHLHDCHVEKVIVTGLTTPHCVSTSVRMSSNLGFETILISDASAAFGLYDHNGQYIDATTVHDITIGTIHKEFAAVFSTDQFLTELKHGL</sequence>
<dbReference type="RefSeq" id="WP_119549167.1">
    <property type="nucleotide sequence ID" value="NZ_QXIR01000038.1"/>
</dbReference>
<keyword evidence="5" id="KW-1185">Reference proteome</keyword>
<protein>
    <submittedName>
        <fullName evidence="4">Cysteine hydrolase</fullName>
    </submittedName>
</protein>
<dbReference type="PANTHER" id="PTHR43540">
    <property type="entry name" value="PEROXYUREIDOACRYLATE/UREIDOACRYLATE AMIDOHYDROLASE-RELATED"/>
    <property type="match status" value="1"/>
</dbReference>
<dbReference type="InterPro" id="IPR050272">
    <property type="entry name" value="Isochorismatase-like_hydrls"/>
</dbReference>
<dbReference type="Pfam" id="PF00857">
    <property type="entry name" value="Isochorismatase"/>
    <property type="match status" value="1"/>
</dbReference>
<organism evidence="4 5">
    <name type="scientific">Bacillus salacetis</name>
    <dbReference type="NCBI Taxonomy" id="2315464"/>
    <lineage>
        <taxon>Bacteria</taxon>
        <taxon>Bacillati</taxon>
        <taxon>Bacillota</taxon>
        <taxon>Bacilli</taxon>
        <taxon>Bacillales</taxon>
        <taxon>Bacillaceae</taxon>
        <taxon>Bacillus</taxon>
    </lineage>
</organism>
<proteinExistence type="inferred from homology"/>
<dbReference type="CDD" id="cd01014">
    <property type="entry name" value="nicotinamidase_related"/>
    <property type="match status" value="1"/>
</dbReference>
<dbReference type="Proteomes" id="UP000265801">
    <property type="component" value="Unassembled WGS sequence"/>
</dbReference>
<gene>
    <name evidence="4" type="ORF">D3H55_20505</name>
</gene>
<comment type="caution">
    <text evidence="4">The sequence shown here is derived from an EMBL/GenBank/DDBJ whole genome shotgun (WGS) entry which is preliminary data.</text>
</comment>
<dbReference type="SUPFAM" id="SSF52499">
    <property type="entry name" value="Isochorismatase-like hydrolases"/>
    <property type="match status" value="1"/>
</dbReference>
<dbReference type="GO" id="GO:0016787">
    <property type="term" value="F:hydrolase activity"/>
    <property type="evidence" value="ECO:0007669"/>
    <property type="project" value="UniProtKB-KW"/>
</dbReference>
<dbReference type="PANTHER" id="PTHR43540:SF1">
    <property type="entry name" value="ISOCHORISMATASE HYDROLASE"/>
    <property type="match status" value="1"/>
</dbReference>
<dbReference type="InterPro" id="IPR036380">
    <property type="entry name" value="Isochorismatase-like_sf"/>
</dbReference>
<comment type="similarity">
    <text evidence="1">Belongs to the isochorismatase family.</text>
</comment>
<evidence type="ECO:0000259" key="3">
    <source>
        <dbReference type="Pfam" id="PF00857"/>
    </source>
</evidence>
<dbReference type="EMBL" id="QXIR01000038">
    <property type="protein sequence ID" value="RIW28949.1"/>
    <property type="molecule type" value="Genomic_DNA"/>
</dbReference>
<evidence type="ECO:0000313" key="5">
    <source>
        <dbReference type="Proteomes" id="UP000265801"/>
    </source>
</evidence>
<feature type="domain" description="Isochorismatase-like" evidence="3">
    <location>
        <begin position="4"/>
        <end position="148"/>
    </location>
</feature>
<name>A0A3A1QQ35_9BACI</name>